<keyword evidence="3" id="KW-0547">Nucleotide-binding</keyword>
<sequence>MNKHARLAKKYAASFPKVPRFPRTIGREAEFPVVDSTGSAGDVQRLLTRLGGSGSGDNIVTRMNTVDGGSIIGNIRSRKCIFSAEVGMGTVEVICDPCVDLHQLNDLHSNAMTSLVKAADAEDLTVLGMGMQPISPPSLELMTPLPRYRVLREVLGDSWLWFSTTASDQVHVDMAASEFGAVTAACNGASFAVIGLCGNSGIHSGGLDPHFCCSREGSMERVHDVSRRHGIPPEPIITTENWVRQVSALDVLLTSRCQNSQPALCSSGSLSSFSDLIHPLTTADADTDNRIWDLFQTHEHYVWHSARPRAKQATIELRASCQQPGEDHMVASAFSLGLVEAHVEVLHVLTGDGGLSGLPHVWDHLIGLHTKAVQRGLEDDGVATMCHLLLEACEEGLVRRGLGEEVYLEPLWHRLRVRQNPSQKSRSLFQSYTNDAPGHTREQDRGLRQVIEAARIHQP</sequence>
<dbReference type="GO" id="GO:0004357">
    <property type="term" value="F:glutamate-cysteine ligase activity"/>
    <property type="evidence" value="ECO:0007669"/>
    <property type="project" value="UniProtKB-EC"/>
</dbReference>
<evidence type="ECO:0000313" key="6">
    <source>
        <dbReference type="EMBL" id="CAD9476734.1"/>
    </source>
</evidence>
<evidence type="ECO:0000256" key="5">
    <source>
        <dbReference type="SAM" id="MobiDB-lite"/>
    </source>
</evidence>
<evidence type="ECO:0000256" key="4">
    <source>
        <dbReference type="ARBA" id="ARBA00022840"/>
    </source>
</evidence>
<dbReference type="PANTHER" id="PTHR34378:SF1">
    <property type="entry name" value="GLUTAMATE--CYSTEINE LIGASE, CHLOROPLASTIC"/>
    <property type="match status" value="1"/>
</dbReference>
<name>A0A7S2MD31_9STRA</name>
<dbReference type="SUPFAM" id="SSF55931">
    <property type="entry name" value="Glutamine synthetase/guanido kinase"/>
    <property type="match status" value="1"/>
</dbReference>
<dbReference type="Gene3D" id="3.30.590.20">
    <property type="match status" value="1"/>
</dbReference>
<dbReference type="EMBL" id="HBGS01055545">
    <property type="protein sequence ID" value="CAD9476734.1"/>
    <property type="molecule type" value="Transcribed_RNA"/>
</dbReference>
<dbReference type="InterPro" id="IPR014746">
    <property type="entry name" value="Gln_synth/guanido_kin_cat_dom"/>
</dbReference>
<dbReference type="AlphaFoldDB" id="A0A7S2MD31"/>
<dbReference type="GO" id="GO:0006750">
    <property type="term" value="P:glutathione biosynthetic process"/>
    <property type="evidence" value="ECO:0007669"/>
    <property type="project" value="InterPro"/>
</dbReference>
<dbReference type="Pfam" id="PF04107">
    <property type="entry name" value="GCS2"/>
    <property type="match status" value="1"/>
</dbReference>
<gene>
    <name evidence="6" type="ORF">DSPE1174_LOCUS28820</name>
</gene>
<proteinExistence type="predicted"/>
<feature type="region of interest" description="Disordered" evidence="5">
    <location>
        <begin position="425"/>
        <end position="445"/>
    </location>
</feature>
<evidence type="ECO:0000256" key="1">
    <source>
        <dbReference type="ARBA" id="ARBA00012220"/>
    </source>
</evidence>
<keyword evidence="4" id="KW-0067">ATP-binding</keyword>
<dbReference type="PANTHER" id="PTHR34378">
    <property type="entry name" value="GLUTAMATE--CYSTEINE LIGASE, CHLOROPLASTIC"/>
    <property type="match status" value="1"/>
</dbReference>
<accession>A0A7S2MD31</accession>
<keyword evidence="2" id="KW-0436">Ligase</keyword>
<organism evidence="6">
    <name type="scientific">Octactis speculum</name>
    <dbReference type="NCBI Taxonomy" id="3111310"/>
    <lineage>
        <taxon>Eukaryota</taxon>
        <taxon>Sar</taxon>
        <taxon>Stramenopiles</taxon>
        <taxon>Ochrophyta</taxon>
        <taxon>Dictyochophyceae</taxon>
        <taxon>Dictyochales</taxon>
        <taxon>Dictyochaceae</taxon>
        <taxon>Octactis</taxon>
    </lineage>
</organism>
<feature type="compositionally biased region" description="Polar residues" evidence="5">
    <location>
        <begin position="425"/>
        <end position="434"/>
    </location>
</feature>
<evidence type="ECO:0000256" key="2">
    <source>
        <dbReference type="ARBA" id="ARBA00022598"/>
    </source>
</evidence>
<reference evidence="6" key="1">
    <citation type="submission" date="2021-01" db="EMBL/GenBank/DDBJ databases">
        <authorList>
            <person name="Corre E."/>
            <person name="Pelletier E."/>
            <person name="Niang G."/>
            <person name="Scheremetjew M."/>
            <person name="Finn R."/>
            <person name="Kale V."/>
            <person name="Holt S."/>
            <person name="Cochrane G."/>
            <person name="Meng A."/>
            <person name="Brown T."/>
            <person name="Cohen L."/>
        </authorList>
    </citation>
    <scope>NUCLEOTIDE SEQUENCE</scope>
    <source>
        <strain evidence="6">CCMP1381</strain>
    </source>
</reference>
<dbReference type="EC" id="6.3.2.2" evidence="1"/>
<dbReference type="GO" id="GO:0005524">
    <property type="term" value="F:ATP binding"/>
    <property type="evidence" value="ECO:0007669"/>
    <property type="project" value="UniProtKB-KW"/>
</dbReference>
<evidence type="ECO:0000256" key="3">
    <source>
        <dbReference type="ARBA" id="ARBA00022741"/>
    </source>
</evidence>
<protein>
    <recommendedName>
        <fullName evidence="1">glutamate--cysteine ligase</fullName>
        <ecNumber evidence="1">6.3.2.2</ecNumber>
    </recommendedName>
</protein>
<dbReference type="InterPro" id="IPR035434">
    <property type="entry name" value="GCL_bact_plant"/>
</dbReference>
<dbReference type="InterPro" id="IPR006336">
    <property type="entry name" value="GCS2"/>
</dbReference>